<dbReference type="EMBL" id="AP007227">
    <property type="protein sequence ID" value="BAD36732.1"/>
    <property type="molecule type" value="Genomic_DNA"/>
</dbReference>
<evidence type="ECO:0000313" key="4">
    <source>
        <dbReference type="Proteomes" id="UP000000763"/>
    </source>
</evidence>
<organism evidence="3 4">
    <name type="scientific">Oryza sativa subsp. japonica</name>
    <name type="common">Rice</name>
    <dbReference type="NCBI Taxonomy" id="39947"/>
    <lineage>
        <taxon>Eukaryota</taxon>
        <taxon>Viridiplantae</taxon>
        <taxon>Streptophyta</taxon>
        <taxon>Embryophyta</taxon>
        <taxon>Tracheophyta</taxon>
        <taxon>Spermatophyta</taxon>
        <taxon>Magnoliopsida</taxon>
        <taxon>Liliopsida</taxon>
        <taxon>Poales</taxon>
        <taxon>Poaceae</taxon>
        <taxon>BOP clade</taxon>
        <taxon>Oryzoideae</taxon>
        <taxon>Oryzeae</taxon>
        <taxon>Oryzinae</taxon>
        <taxon>Oryza</taxon>
        <taxon>Oryza sativa</taxon>
    </lineage>
</organism>
<reference evidence="4" key="4">
    <citation type="journal article" date="2008" name="Nucleic Acids Res.">
        <title>The rice annotation project database (RAP-DB): 2008 update.</title>
        <authorList>
            <consortium name="The rice annotation project (RAP)"/>
        </authorList>
    </citation>
    <scope>GENOME REANNOTATION</scope>
    <source>
        <strain evidence="4">cv. Nipponbare</strain>
    </source>
</reference>
<reference evidence="4" key="3">
    <citation type="journal article" date="2005" name="Nature">
        <title>The map-based sequence of the rice genome.</title>
        <authorList>
            <consortium name="International rice genome sequencing project (IRGSP)"/>
            <person name="Matsumoto T."/>
            <person name="Wu J."/>
            <person name="Kanamori H."/>
            <person name="Katayose Y."/>
            <person name="Fujisawa M."/>
            <person name="Namiki N."/>
            <person name="Mizuno H."/>
            <person name="Yamamoto K."/>
            <person name="Antonio B.A."/>
            <person name="Baba T."/>
            <person name="Sakata K."/>
            <person name="Nagamura Y."/>
            <person name="Aoki H."/>
            <person name="Arikawa K."/>
            <person name="Arita K."/>
            <person name="Bito T."/>
            <person name="Chiden Y."/>
            <person name="Fujitsuka N."/>
            <person name="Fukunaka R."/>
            <person name="Hamada M."/>
            <person name="Harada C."/>
            <person name="Hayashi A."/>
            <person name="Hijishita S."/>
            <person name="Honda M."/>
            <person name="Hosokawa S."/>
            <person name="Ichikawa Y."/>
            <person name="Idonuma A."/>
            <person name="Iijima M."/>
            <person name="Ikeda M."/>
            <person name="Ikeno M."/>
            <person name="Ito K."/>
            <person name="Ito S."/>
            <person name="Ito T."/>
            <person name="Ito Y."/>
            <person name="Ito Y."/>
            <person name="Iwabuchi A."/>
            <person name="Kamiya K."/>
            <person name="Karasawa W."/>
            <person name="Kurita K."/>
            <person name="Katagiri S."/>
            <person name="Kikuta A."/>
            <person name="Kobayashi H."/>
            <person name="Kobayashi N."/>
            <person name="Machita K."/>
            <person name="Maehara T."/>
            <person name="Masukawa M."/>
            <person name="Mizubayashi T."/>
            <person name="Mukai Y."/>
            <person name="Nagasaki H."/>
            <person name="Nagata Y."/>
            <person name="Naito S."/>
            <person name="Nakashima M."/>
            <person name="Nakama Y."/>
            <person name="Nakamichi Y."/>
            <person name="Nakamura M."/>
            <person name="Meguro A."/>
            <person name="Negishi M."/>
            <person name="Ohta I."/>
            <person name="Ohta T."/>
            <person name="Okamoto M."/>
            <person name="Ono N."/>
            <person name="Saji S."/>
            <person name="Sakaguchi M."/>
            <person name="Sakai K."/>
            <person name="Shibata M."/>
            <person name="Shimokawa T."/>
            <person name="Song J."/>
            <person name="Takazaki Y."/>
            <person name="Terasawa K."/>
            <person name="Tsugane M."/>
            <person name="Tsuji K."/>
            <person name="Ueda S."/>
            <person name="Waki K."/>
            <person name="Yamagata H."/>
            <person name="Yamamoto M."/>
            <person name="Yamamoto S."/>
            <person name="Yamane H."/>
            <person name="Yoshiki S."/>
            <person name="Yoshihara R."/>
            <person name="Yukawa K."/>
            <person name="Zhong H."/>
            <person name="Yano M."/>
            <person name="Yuan Q."/>
            <person name="Ouyang S."/>
            <person name="Liu J."/>
            <person name="Jones K.M."/>
            <person name="Gansberger K."/>
            <person name="Moffat K."/>
            <person name="Hill J."/>
            <person name="Bera J."/>
            <person name="Fadrosh D."/>
            <person name="Jin S."/>
            <person name="Johri S."/>
            <person name="Kim M."/>
            <person name="Overton L."/>
            <person name="Reardon M."/>
            <person name="Tsitrin T."/>
            <person name="Vuong H."/>
            <person name="Weaver B."/>
            <person name="Ciecko A."/>
            <person name="Tallon L."/>
            <person name="Jackson J."/>
            <person name="Pai G."/>
            <person name="Aken S.V."/>
            <person name="Utterback T."/>
            <person name="Reidmuller S."/>
            <person name="Feldblyum T."/>
            <person name="Hsiao J."/>
            <person name="Zismann V."/>
            <person name="Iobst S."/>
            <person name="de Vazeille A.R."/>
            <person name="Buell C.R."/>
            <person name="Ying K."/>
            <person name="Li Y."/>
            <person name="Lu T."/>
            <person name="Huang Y."/>
            <person name="Zhao Q."/>
            <person name="Feng Q."/>
            <person name="Zhang L."/>
            <person name="Zhu J."/>
            <person name="Weng Q."/>
            <person name="Mu J."/>
            <person name="Lu Y."/>
            <person name="Fan D."/>
            <person name="Liu Y."/>
            <person name="Guan J."/>
            <person name="Zhang Y."/>
            <person name="Yu S."/>
            <person name="Liu X."/>
            <person name="Zhang Y."/>
            <person name="Hong G."/>
            <person name="Han B."/>
            <person name="Choisne N."/>
            <person name="Demange N."/>
            <person name="Orjeda G."/>
            <person name="Samain S."/>
            <person name="Cattolico L."/>
            <person name="Pelletier E."/>
            <person name="Couloux A."/>
            <person name="Segurens B."/>
            <person name="Wincker P."/>
            <person name="D'Hont A."/>
            <person name="Scarpelli C."/>
            <person name="Weissenbach J."/>
            <person name="Salanoubat M."/>
            <person name="Quetier F."/>
            <person name="Yu Y."/>
            <person name="Kim H.R."/>
            <person name="Rambo T."/>
            <person name="Currie J."/>
            <person name="Collura K."/>
            <person name="Luo M."/>
            <person name="Yang T."/>
            <person name="Ammiraju J.S.S."/>
            <person name="Engler F."/>
            <person name="Soderlund C."/>
            <person name="Wing R.A."/>
            <person name="Palmer L.E."/>
            <person name="de la Bastide M."/>
            <person name="Spiegel L."/>
            <person name="Nascimento L."/>
            <person name="Zutavern T."/>
            <person name="O'Shaughnessy A."/>
            <person name="Dike S."/>
            <person name="Dedhia N."/>
            <person name="Preston R."/>
            <person name="Balija V."/>
            <person name="McCombie W.R."/>
            <person name="Chow T."/>
            <person name="Chen H."/>
            <person name="Chung M."/>
            <person name="Chen C."/>
            <person name="Shaw J."/>
            <person name="Wu H."/>
            <person name="Hsiao K."/>
            <person name="Chao Y."/>
            <person name="Chu M."/>
            <person name="Cheng C."/>
            <person name="Hour A."/>
            <person name="Lee P."/>
            <person name="Lin S."/>
            <person name="Lin Y."/>
            <person name="Liou J."/>
            <person name="Liu S."/>
            <person name="Hsing Y."/>
            <person name="Raghuvanshi S."/>
            <person name="Mohanty A."/>
            <person name="Bharti A.K."/>
            <person name="Gaur A."/>
            <person name="Gupta V."/>
            <person name="Kumar D."/>
            <person name="Ravi V."/>
            <person name="Vij S."/>
            <person name="Kapur A."/>
            <person name="Khurana P."/>
            <person name="Khurana P."/>
            <person name="Khurana J.P."/>
            <person name="Tyagi A.K."/>
            <person name="Gaikwad K."/>
            <person name="Singh A."/>
            <person name="Dalal V."/>
            <person name="Srivastava S."/>
            <person name="Dixit A."/>
            <person name="Pal A.K."/>
            <person name="Ghazi I.A."/>
            <person name="Yadav M."/>
            <person name="Pandit A."/>
            <person name="Bhargava A."/>
            <person name="Sureshbabu K."/>
            <person name="Batra K."/>
            <person name="Sharma T.R."/>
            <person name="Mohapatra T."/>
            <person name="Singh N.K."/>
            <person name="Messing J."/>
            <person name="Nelson A.B."/>
            <person name="Fuks G."/>
            <person name="Kavchok S."/>
            <person name="Keizer G."/>
            <person name="Linton E."/>
            <person name="Llaca V."/>
            <person name="Song R."/>
            <person name="Tanyolac B."/>
            <person name="Young S."/>
            <person name="Ho-Il K."/>
            <person name="Hahn J.H."/>
            <person name="Sangsakoo G."/>
            <person name="Vanavichit A."/>
            <person name="de Mattos Luiz.A.T."/>
            <person name="Zimmer P.D."/>
            <person name="Malone G."/>
            <person name="Dellagostin O."/>
            <person name="de Oliveira A.C."/>
            <person name="Bevan M."/>
            <person name="Bancroft I."/>
            <person name="Minx P."/>
            <person name="Cordum H."/>
            <person name="Wilson R."/>
            <person name="Cheng Z."/>
            <person name="Jin W."/>
            <person name="Jiang J."/>
            <person name="Leong S.A."/>
            <person name="Iwama H."/>
            <person name="Gojobori T."/>
            <person name="Itoh T."/>
            <person name="Niimura Y."/>
            <person name="Fujii Y."/>
            <person name="Habara T."/>
            <person name="Sakai H."/>
            <person name="Sato Y."/>
            <person name="Wilson G."/>
            <person name="Kumar K."/>
            <person name="McCouch S."/>
            <person name="Juretic N."/>
            <person name="Hoen D."/>
            <person name="Wright S."/>
            <person name="Bruskiewich R."/>
            <person name="Bureau T."/>
            <person name="Miyao A."/>
            <person name="Hirochika H."/>
            <person name="Nishikawa T."/>
            <person name="Kadowaki K."/>
            <person name="Sugiura M."/>
            <person name="Burr B."/>
            <person name="Sasaki T."/>
        </authorList>
    </citation>
    <scope>NUCLEOTIDE SEQUENCE [LARGE SCALE GENOMIC DNA]</scope>
    <source>
        <strain evidence="4">cv. Nipponbare</strain>
    </source>
</reference>
<gene>
    <name evidence="3" type="ORF">OSJNBa0032L17.32</name>
    <name evidence="2" type="ORF">P0689B12.9</name>
</gene>
<dbReference type="EMBL" id="AP005056">
    <property type="protein sequence ID" value="BAD36024.1"/>
    <property type="molecule type" value="Genomic_DNA"/>
</dbReference>
<feature type="compositionally biased region" description="Basic and acidic residues" evidence="1">
    <location>
        <begin position="22"/>
        <end position="35"/>
    </location>
</feature>
<feature type="compositionally biased region" description="Low complexity" evidence="1">
    <location>
        <begin position="51"/>
        <end position="76"/>
    </location>
</feature>
<dbReference type="Proteomes" id="UP000000763">
    <property type="component" value="Chromosome 2"/>
</dbReference>
<feature type="region of interest" description="Disordered" evidence="1">
    <location>
        <begin position="1"/>
        <end position="123"/>
    </location>
</feature>
<evidence type="ECO:0000256" key="1">
    <source>
        <dbReference type="SAM" id="MobiDB-lite"/>
    </source>
</evidence>
<proteinExistence type="predicted"/>
<reference evidence="2" key="1">
    <citation type="submission" date="2002-04" db="EMBL/GenBank/DDBJ databases">
        <title>Oryza sativa nipponbare(GA3) genomic DNA, chromosome 2, PAC clone:P0689B12.</title>
        <authorList>
            <person name="Sasaki T."/>
            <person name="Matsumoto T."/>
            <person name="Yamamoto K."/>
        </authorList>
    </citation>
    <scope>NUCLEOTIDE SEQUENCE</scope>
</reference>
<accession>Q69II8</accession>
<dbReference type="AlphaFoldDB" id="Q69II8"/>
<sequence length="123" mass="12805">MRQLEESYTTSQALPTLACAGPRDRRPGSARDRSDGAAATWLGSARHKAGRPAMARAATADGAKAAATTGAAARPGAARREREGNRGGGMPHREWPARRRTTANGDGEPREDNGGGRTSSGRP</sequence>
<feature type="compositionally biased region" description="Basic and acidic residues" evidence="1">
    <location>
        <begin position="78"/>
        <end position="97"/>
    </location>
</feature>
<evidence type="ECO:0000313" key="3">
    <source>
        <dbReference type="EMBL" id="BAD36732.1"/>
    </source>
</evidence>
<name>Q69II8_ORYSJ</name>
<evidence type="ECO:0000313" key="2">
    <source>
        <dbReference type="EMBL" id="BAD36024.1"/>
    </source>
</evidence>
<reference evidence="3" key="2">
    <citation type="submission" date="2004-07" db="EMBL/GenBank/DDBJ databases">
        <title>Oryza sativa nipponbare(GA3) genomic DNA, chromosome 2, BAC clone:OSJNBa0032L17.</title>
        <authorList>
            <person name="Sasaki T."/>
            <person name="Matsumoto T."/>
            <person name="Fujisawa M."/>
        </authorList>
    </citation>
    <scope>NUCLEOTIDE SEQUENCE</scope>
</reference>
<protein>
    <submittedName>
        <fullName evidence="3">Uncharacterized protein</fullName>
    </submittedName>
</protein>
<feature type="compositionally biased region" description="Polar residues" evidence="1">
    <location>
        <begin position="1"/>
        <end position="14"/>
    </location>
</feature>